<accession>A0ABQ5WD34</accession>
<evidence type="ECO:0000256" key="3">
    <source>
        <dbReference type="ARBA" id="ARBA00023237"/>
    </source>
</evidence>
<comment type="subcellular location">
    <subcellularLocation>
        <location evidence="1">Cell outer membrane</location>
    </subcellularLocation>
</comment>
<keyword evidence="7" id="KW-0966">Cell projection</keyword>
<dbReference type="Proteomes" id="UP001156691">
    <property type="component" value="Unassembled WGS sequence"/>
</dbReference>
<name>A0ABQ5WD34_9HYPH</name>
<evidence type="ECO:0000259" key="6">
    <source>
        <dbReference type="PROSITE" id="PS51123"/>
    </source>
</evidence>
<dbReference type="PRINTS" id="PR01021">
    <property type="entry name" value="OMPADOMAIN"/>
</dbReference>
<comment type="caution">
    <text evidence="7">The sequence shown here is derived from an EMBL/GenBank/DDBJ whole genome shotgun (WGS) entry which is preliminary data.</text>
</comment>
<evidence type="ECO:0000256" key="2">
    <source>
        <dbReference type="ARBA" id="ARBA00023136"/>
    </source>
</evidence>
<evidence type="ECO:0000256" key="1">
    <source>
        <dbReference type="ARBA" id="ARBA00004442"/>
    </source>
</evidence>
<organism evidence="7 8">
    <name type="scientific">Devosia nitrariae</name>
    <dbReference type="NCBI Taxonomy" id="2071872"/>
    <lineage>
        <taxon>Bacteria</taxon>
        <taxon>Pseudomonadati</taxon>
        <taxon>Pseudomonadota</taxon>
        <taxon>Alphaproteobacteria</taxon>
        <taxon>Hyphomicrobiales</taxon>
        <taxon>Devosiaceae</taxon>
        <taxon>Devosia</taxon>
    </lineage>
</organism>
<keyword evidence="3" id="KW-0998">Cell outer membrane</keyword>
<dbReference type="SUPFAM" id="SSF103088">
    <property type="entry name" value="OmpA-like"/>
    <property type="match status" value="1"/>
</dbReference>
<keyword evidence="5" id="KW-0732">Signal</keyword>
<reference evidence="8" key="1">
    <citation type="journal article" date="2019" name="Int. J. Syst. Evol. Microbiol.">
        <title>The Global Catalogue of Microorganisms (GCM) 10K type strain sequencing project: providing services to taxonomists for standard genome sequencing and annotation.</title>
        <authorList>
            <consortium name="The Broad Institute Genomics Platform"/>
            <consortium name="The Broad Institute Genome Sequencing Center for Infectious Disease"/>
            <person name="Wu L."/>
            <person name="Ma J."/>
        </authorList>
    </citation>
    <scope>NUCLEOTIDE SEQUENCE [LARGE SCALE GENOMIC DNA]</scope>
    <source>
        <strain evidence="8">NBRC 112416</strain>
    </source>
</reference>
<dbReference type="InterPro" id="IPR006664">
    <property type="entry name" value="OMP_bac"/>
</dbReference>
<protein>
    <submittedName>
        <fullName evidence="7">Flagellar motor protein MotB</fullName>
    </submittedName>
</protein>
<dbReference type="Pfam" id="PF00691">
    <property type="entry name" value="OmpA"/>
    <property type="match status" value="1"/>
</dbReference>
<evidence type="ECO:0000313" key="8">
    <source>
        <dbReference type="Proteomes" id="UP001156691"/>
    </source>
</evidence>
<evidence type="ECO:0000313" key="7">
    <source>
        <dbReference type="EMBL" id="GLQ58037.1"/>
    </source>
</evidence>
<dbReference type="EMBL" id="BSNS01000028">
    <property type="protein sequence ID" value="GLQ58037.1"/>
    <property type="molecule type" value="Genomic_DNA"/>
</dbReference>
<dbReference type="InterPro" id="IPR006665">
    <property type="entry name" value="OmpA-like"/>
</dbReference>
<evidence type="ECO:0000256" key="4">
    <source>
        <dbReference type="PROSITE-ProRule" id="PRU00473"/>
    </source>
</evidence>
<feature type="domain" description="OmpA-like" evidence="6">
    <location>
        <begin position="54"/>
        <end position="169"/>
    </location>
</feature>
<dbReference type="PANTHER" id="PTHR30329:SF21">
    <property type="entry name" value="LIPOPROTEIN YIAD-RELATED"/>
    <property type="match status" value="1"/>
</dbReference>
<dbReference type="InterPro" id="IPR036737">
    <property type="entry name" value="OmpA-like_sf"/>
</dbReference>
<feature type="chain" id="PRO_5045827702" evidence="5">
    <location>
        <begin position="22"/>
        <end position="169"/>
    </location>
</feature>
<dbReference type="PANTHER" id="PTHR30329">
    <property type="entry name" value="STATOR ELEMENT OF FLAGELLAR MOTOR COMPLEX"/>
    <property type="match status" value="1"/>
</dbReference>
<gene>
    <name evidence="7" type="ORF">GCM10010862_52960</name>
</gene>
<dbReference type="RefSeq" id="WP_284343430.1">
    <property type="nucleotide sequence ID" value="NZ_BSNS01000028.1"/>
</dbReference>
<feature type="signal peptide" evidence="5">
    <location>
        <begin position="1"/>
        <end position="21"/>
    </location>
</feature>
<dbReference type="PROSITE" id="PS51123">
    <property type="entry name" value="OMPA_2"/>
    <property type="match status" value="1"/>
</dbReference>
<dbReference type="Gene3D" id="3.30.1330.60">
    <property type="entry name" value="OmpA-like domain"/>
    <property type="match status" value="1"/>
</dbReference>
<sequence length="169" mass="17919">MRNLRLFGLAALAALALPAAAQEYSADEVVEFFSEGGAGATRGICVGTAQECAEQSAPSGFDVLVNFELDSATLTEEAKSNLTQVASALSDDRLSDAQFVLEGHTDASGTEAYNNVLAERRAQAVADFLVAQGVSIDRIEALGLGEGNPRVEDPFDPVNRRVEMKLKLQ</sequence>
<dbReference type="CDD" id="cd07185">
    <property type="entry name" value="OmpA_C-like"/>
    <property type="match status" value="1"/>
</dbReference>
<evidence type="ECO:0000256" key="5">
    <source>
        <dbReference type="SAM" id="SignalP"/>
    </source>
</evidence>
<dbReference type="InterPro" id="IPR050330">
    <property type="entry name" value="Bact_OuterMem_StrucFunc"/>
</dbReference>
<keyword evidence="7" id="KW-0282">Flagellum</keyword>
<keyword evidence="8" id="KW-1185">Reference proteome</keyword>
<proteinExistence type="predicted"/>
<keyword evidence="7" id="KW-0969">Cilium</keyword>
<keyword evidence="2 4" id="KW-0472">Membrane</keyword>